<feature type="signal peptide" evidence="1">
    <location>
        <begin position="1"/>
        <end position="20"/>
    </location>
</feature>
<dbReference type="InterPro" id="IPR039069">
    <property type="entry name" value="CE7"/>
</dbReference>
<sequence>MNRRSFIRSSIALYGALVFALTSFGQSRPPHPIQVLVSPDKPDWTYHTGEEATFTIRILKHQVPMEDVEVTYAVGPEKMKPVNQGTLKLKGGVATVKGKLTDPGFLRCEALITVDGADYRGLATAGYAPESIQPTQILPDDFWEFWDNAKAEAAKVPLDAKLTLVADRCTEKADVYQVDIQNYQTGSRIYGILAKPKTPGKYPAVLQVPGAGIRPYYGIVDLAERGIITLQIGIHGIPVIYETGLYNNLAAGALKNYQFFNLDDRDQYYYKRVYLGCVRAIDYLFSLPEFDGSNLAVWGGSQGGALSIVTAALDNRVTHLVSLYPALCDLTGYLHGRAGGWPHMFNDANAPFMAKEEKIKVSAYYDVVNFARSVKVPGFYTWGYNDETCPPTSFYSAYNQIQASKELYLMPETGHWTFPEQQTKVQEWLLKQLLK</sequence>
<dbReference type="Pfam" id="PF05448">
    <property type="entry name" value="AXE1"/>
    <property type="match status" value="1"/>
</dbReference>
<feature type="domain" description="Acetyl xylan esterase" evidence="2">
    <location>
        <begin position="133"/>
        <end position="430"/>
    </location>
</feature>
<dbReference type="InterPro" id="IPR029058">
    <property type="entry name" value="AB_hydrolase_fold"/>
</dbReference>
<dbReference type="InterPro" id="IPR008391">
    <property type="entry name" value="AXE1_dom"/>
</dbReference>
<keyword evidence="4" id="KW-1185">Reference proteome</keyword>
<dbReference type="Proteomes" id="UP000597338">
    <property type="component" value="Unassembled WGS sequence"/>
</dbReference>
<dbReference type="Gene3D" id="3.40.50.1820">
    <property type="entry name" value="alpha/beta hydrolase"/>
    <property type="match status" value="1"/>
</dbReference>
<dbReference type="EMBL" id="BMIK01000012">
    <property type="protein sequence ID" value="GGC37702.1"/>
    <property type="molecule type" value="Genomic_DNA"/>
</dbReference>
<organism evidence="3 4">
    <name type="scientific">Parapedobacter defluvii</name>
    <dbReference type="NCBI Taxonomy" id="2045106"/>
    <lineage>
        <taxon>Bacteria</taxon>
        <taxon>Pseudomonadati</taxon>
        <taxon>Bacteroidota</taxon>
        <taxon>Sphingobacteriia</taxon>
        <taxon>Sphingobacteriales</taxon>
        <taxon>Sphingobacteriaceae</taxon>
        <taxon>Parapedobacter</taxon>
    </lineage>
</organism>
<evidence type="ECO:0000259" key="2">
    <source>
        <dbReference type="Pfam" id="PF05448"/>
    </source>
</evidence>
<feature type="chain" id="PRO_5047244137" evidence="1">
    <location>
        <begin position="21"/>
        <end position="435"/>
    </location>
</feature>
<accession>A0ABQ1MAU4</accession>
<reference evidence="4" key="1">
    <citation type="journal article" date="2019" name="Int. J. Syst. Evol. Microbiol.">
        <title>The Global Catalogue of Microorganisms (GCM) 10K type strain sequencing project: providing services to taxonomists for standard genome sequencing and annotation.</title>
        <authorList>
            <consortium name="The Broad Institute Genomics Platform"/>
            <consortium name="The Broad Institute Genome Sequencing Center for Infectious Disease"/>
            <person name="Wu L."/>
            <person name="Ma J."/>
        </authorList>
    </citation>
    <scope>NUCLEOTIDE SEQUENCE [LARGE SCALE GENOMIC DNA]</scope>
    <source>
        <strain evidence="4">CGMCC 1.15342</strain>
    </source>
</reference>
<dbReference type="SUPFAM" id="SSF53474">
    <property type="entry name" value="alpha/beta-Hydrolases"/>
    <property type="match status" value="1"/>
</dbReference>
<name>A0ABQ1MAU4_9SPHI</name>
<comment type="caution">
    <text evidence="3">The sequence shown here is derived from an EMBL/GenBank/DDBJ whole genome shotgun (WGS) entry which is preliminary data.</text>
</comment>
<protein>
    <submittedName>
        <fullName evidence="3">Cephalosporin deacetylase</fullName>
    </submittedName>
</protein>
<proteinExistence type="predicted"/>
<keyword evidence="1" id="KW-0732">Signal</keyword>
<gene>
    <name evidence="3" type="ORF">GCM10011386_32260</name>
</gene>
<evidence type="ECO:0000313" key="4">
    <source>
        <dbReference type="Proteomes" id="UP000597338"/>
    </source>
</evidence>
<evidence type="ECO:0000256" key="1">
    <source>
        <dbReference type="SAM" id="SignalP"/>
    </source>
</evidence>
<evidence type="ECO:0000313" key="3">
    <source>
        <dbReference type="EMBL" id="GGC37702.1"/>
    </source>
</evidence>
<dbReference type="PANTHER" id="PTHR40111:SF1">
    <property type="entry name" value="CEPHALOSPORIN-C DEACETYLASE"/>
    <property type="match status" value="1"/>
</dbReference>
<dbReference type="RefSeq" id="WP_188752484.1">
    <property type="nucleotide sequence ID" value="NZ_BMIK01000012.1"/>
</dbReference>
<dbReference type="PANTHER" id="PTHR40111">
    <property type="entry name" value="CEPHALOSPORIN-C DEACETYLASE"/>
    <property type="match status" value="1"/>
</dbReference>